<reference evidence="3" key="1">
    <citation type="journal article" date="2019" name="Curr. Biol.">
        <title>Genome Sequence of Striga asiatica Provides Insight into the Evolution of Plant Parasitism.</title>
        <authorList>
            <person name="Yoshida S."/>
            <person name="Kim S."/>
            <person name="Wafula E.K."/>
            <person name="Tanskanen J."/>
            <person name="Kim Y.M."/>
            <person name="Honaas L."/>
            <person name="Yang Z."/>
            <person name="Spallek T."/>
            <person name="Conn C.E."/>
            <person name="Ichihashi Y."/>
            <person name="Cheong K."/>
            <person name="Cui S."/>
            <person name="Der J.P."/>
            <person name="Gundlach H."/>
            <person name="Jiao Y."/>
            <person name="Hori C."/>
            <person name="Ishida J.K."/>
            <person name="Kasahara H."/>
            <person name="Kiba T."/>
            <person name="Kim M.S."/>
            <person name="Koo N."/>
            <person name="Laohavisit A."/>
            <person name="Lee Y.H."/>
            <person name="Lumba S."/>
            <person name="McCourt P."/>
            <person name="Mortimer J.C."/>
            <person name="Mutuku J.M."/>
            <person name="Nomura T."/>
            <person name="Sasaki-Sekimoto Y."/>
            <person name="Seto Y."/>
            <person name="Wang Y."/>
            <person name="Wakatake T."/>
            <person name="Sakakibara H."/>
            <person name="Demura T."/>
            <person name="Yamaguchi S."/>
            <person name="Yoneyama K."/>
            <person name="Manabe R.I."/>
            <person name="Nelson D.C."/>
            <person name="Schulman A.H."/>
            <person name="Timko M.P."/>
            <person name="dePamphilis C.W."/>
            <person name="Choi D."/>
            <person name="Shirasu K."/>
        </authorList>
    </citation>
    <scope>NUCLEOTIDE SEQUENCE [LARGE SCALE GENOMIC DNA]</scope>
    <source>
        <strain evidence="3">cv. UVA1</strain>
    </source>
</reference>
<evidence type="ECO:0000313" key="3">
    <source>
        <dbReference type="Proteomes" id="UP000325081"/>
    </source>
</evidence>
<evidence type="ECO:0000313" key="2">
    <source>
        <dbReference type="EMBL" id="GER52273.1"/>
    </source>
</evidence>
<name>A0A5A7R3A7_STRAF</name>
<comment type="caution">
    <text evidence="2">The sequence shown here is derived from an EMBL/GenBank/DDBJ whole genome shotgun (WGS) entry which is preliminary data.</text>
</comment>
<dbReference type="AlphaFoldDB" id="A0A5A7R3A7"/>
<feature type="compositionally biased region" description="Polar residues" evidence="1">
    <location>
        <begin position="81"/>
        <end position="92"/>
    </location>
</feature>
<dbReference type="EMBL" id="BKCP01010181">
    <property type="protein sequence ID" value="GER52273.1"/>
    <property type="molecule type" value="Genomic_DNA"/>
</dbReference>
<dbReference type="OrthoDB" id="1938170at2759"/>
<feature type="region of interest" description="Disordered" evidence="1">
    <location>
        <begin position="37"/>
        <end position="101"/>
    </location>
</feature>
<feature type="compositionally biased region" description="Polar residues" evidence="1">
    <location>
        <begin position="37"/>
        <end position="66"/>
    </location>
</feature>
<feature type="compositionally biased region" description="Basic and acidic residues" evidence="1">
    <location>
        <begin position="68"/>
        <end position="80"/>
    </location>
</feature>
<feature type="region of interest" description="Disordered" evidence="1">
    <location>
        <begin position="162"/>
        <end position="184"/>
    </location>
</feature>
<sequence length="200" mass="22020">MIGHIEKACTLRMEDIKHKRLQEGQFGDWMRASDGLQSQNWNHANSSSGQSQDPAPSPSNINTNAHSPGDKEPITNHDAAKSSSHSQIGHQSTDTDHNGALNAEHEVRTSDKELILYSPPSDQADKTLAHIKPNPLEVMAIDDEDQSDTKLPALTRIGSKSVSKGATTWKRTPQKEGRLQRKSKGNSLELSMIFVSRPHC</sequence>
<gene>
    <name evidence="2" type="ORF">STAS_29709</name>
</gene>
<evidence type="ECO:0000256" key="1">
    <source>
        <dbReference type="SAM" id="MobiDB-lite"/>
    </source>
</evidence>
<keyword evidence="3" id="KW-1185">Reference proteome</keyword>
<organism evidence="2 3">
    <name type="scientific">Striga asiatica</name>
    <name type="common">Asiatic witchweed</name>
    <name type="synonym">Buchnera asiatica</name>
    <dbReference type="NCBI Taxonomy" id="4170"/>
    <lineage>
        <taxon>Eukaryota</taxon>
        <taxon>Viridiplantae</taxon>
        <taxon>Streptophyta</taxon>
        <taxon>Embryophyta</taxon>
        <taxon>Tracheophyta</taxon>
        <taxon>Spermatophyta</taxon>
        <taxon>Magnoliopsida</taxon>
        <taxon>eudicotyledons</taxon>
        <taxon>Gunneridae</taxon>
        <taxon>Pentapetalae</taxon>
        <taxon>asterids</taxon>
        <taxon>lamiids</taxon>
        <taxon>Lamiales</taxon>
        <taxon>Orobanchaceae</taxon>
        <taxon>Buchnereae</taxon>
        <taxon>Striga</taxon>
    </lineage>
</organism>
<proteinExistence type="predicted"/>
<dbReference type="Proteomes" id="UP000325081">
    <property type="component" value="Unassembled WGS sequence"/>
</dbReference>
<accession>A0A5A7R3A7</accession>
<protein>
    <submittedName>
        <fullName evidence="2">RNA-binding (RRM/RBD/RNP motifs) family protein</fullName>
    </submittedName>
</protein>
<feature type="compositionally biased region" description="Polar residues" evidence="1">
    <location>
        <begin position="162"/>
        <end position="171"/>
    </location>
</feature>